<evidence type="ECO:0000313" key="10">
    <source>
        <dbReference type="EMBL" id="QEW04094.1"/>
    </source>
</evidence>
<dbReference type="GO" id="GO:0055085">
    <property type="term" value="P:transmembrane transport"/>
    <property type="evidence" value="ECO:0007669"/>
    <property type="project" value="InterPro"/>
</dbReference>
<protein>
    <submittedName>
        <fullName evidence="10">Sugar ABC transporter permease</fullName>
    </submittedName>
</protein>
<accession>A0A5J6L655</accession>
<dbReference type="GO" id="GO:0005886">
    <property type="term" value="C:plasma membrane"/>
    <property type="evidence" value="ECO:0007669"/>
    <property type="project" value="UniProtKB-SubCell"/>
</dbReference>
<dbReference type="InterPro" id="IPR000515">
    <property type="entry name" value="MetI-like"/>
</dbReference>
<comment type="similarity">
    <text evidence="7">Belongs to the binding-protein-dependent transport system permease family.</text>
</comment>
<gene>
    <name evidence="10" type="ORF">F6J85_14030</name>
</gene>
<keyword evidence="4 7" id="KW-0812">Transmembrane</keyword>
<feature type="transmembrane region" description="Helical" evidence="7">
    <location>
        <begin position="41"/>
        <end position="65"/>
    </location>
</feature>
<feature type="transmembrane region" description="Helical" evidence="7">
    <location>
        <begin position="142"/>
        <end position="162"/>
    </location>
</feature>
<name>A0A5J6L655_9MICO</name>
<organism evidence="10 11">
    <name type="scientific">Microbacterium lushaniae</name>
    <dbReference type="NCBI Taxonomy" id="2614639"/>
    <lineage>
        <taxon>Bacteria</taxon>
        <taxon>Bacillati</taxon>
        <taxon>Actinomycetota</taxon>
        <taxon>Actinomycetes</taxon>
        <taxon>Micrococcales</taxon>
        <taxon>Microbacteriaceae</taxon>
        <taxon>Microbacterium</taxon>
    </lineage>
</organism>
<feature type="compositionally biased region" description="Low complexity" evidence="8">
    <location>
        <begin position="11"/>
        <end position="22"/>
    </location>
</feature>
<dbReference type="PANTHER" id="PTHR30193">
    <property type="entry name" value="ABC TRANSPORTER PERMEASE PROTEIN"/>
    <property type="match status" value="1"/>
</dbReference>
<dbReference type="Proteomes" id="UP000325516">
    <property type="component" value="Chromosome"/>
</dbReference>
<evidence type="ECO:0000256" key="6">
    <source>
        <dbReference type="ARBA" id="ARBA00023136"/>
    </source>
</evidence>
<feature type="transmembrane region" description="Helical" evidence="7">
    <location>
        <begin position="190"/>
        <end position="212"/>
    </location>
</feature>
<keyword evidence="2 7" id="KW-0813">Transport</keyword>
<dbReference type="CDD" id="cd06261">
    <property type="entry name" value="TM_PBP2"/>
    <property type="match status" value="1"/>
</dbReference>
<dbReference type="Gene3D" id="1.10.3720.10">
    <property type="entry name" value="MetI-like"/>
    <property type="match status" value="1"/>
</dbReference>
<feature type="domain" description="ABC transmembrane type-1" evidence="9">
    <location>
        <begin position="104"/>
        <end position="315"/>
    </location>
</feature>
<feature type="region of interest" description="Disordered" evidence="8">
    <location>
        <begin position="1"/>
        <end position="33"/>
    </location>
</feature>
<evidence type="ECO:0000256" key="2">
    <source>
        <dbReference type="ARBA" id="ARBA00022448"/>
    </source>
</evidence>
<dbReference type="InterPro" id="IPR051393">
    <property type="entry name" value="ABC_transporter_permease"/>
</dbReference>
<keyword evidence="5 7" id="KW-1133">Transmembrane helix</keyword>
<keyword evidence="11" id="KW-1185">Reference proteome</keyword>
<keyword evidence="6 7" id="KW-0472">Membrane</keyword>
<evidence type="ECO:0000256" key="8">
    <source>
        <dbReference type="SAM" id="MobiDB-lite"/>
    </source>
</evidence>
<dbReference type="InterPro" id="IPR035906">
    <property type="entry name" value="MetI-like_sf"/>
</dbReference>
<dbReference type="KEGG" id="mlz:F6J85_14030"/>
<dbReference type="EMBL" id="CP044232">
    <property type="protein sequence ID" value="QEW04094.1"/>
    <property type="molecule type" value="Genomic_DNA"/>
</dbReference>
<proteinExistence type="inferred from homology"/>
<evidence type="ECO:0000256" key="5">
    <source>
        <dbReference type="ARBA" id="ARBA00022989"/>
    </source>
</evidence>
<keyword evidence="3" id="KW-1003">Cell membrane</keyword>
<dbReference type="AlphaFoldDB" id="A0A5J6L655"/>
<feature type="transmembrane region" description="Helical" evidence="7">
    <location>
        <begin position="295"/>
        <end position="319"/>
    </location>
</feature>
<dbReference type="SUPFAM" id="SSF161098">
    <property type="entry name" value="MetI-like"/>
    <property type="match status" value="1"/>
</dbReference>
<dbReference type="PANTHER" id="PTHR30193:SF37">
    <property type="entry name" value="INNER MEMBRANE ABC TRANSPORTER PERMEASE PROTEIN YCJO"/>
    <property type="match status" value="1"/>
</dbReference>
<comment type="subcellular location">
    <subcellularLocation>
        <location evidence="1 7">Cell membrane</location>
        <topology evidence="1 7">Multi-pass membrane protein</topology>
    </subcellularLocation>
</comment>
<dbReference type="Pfam" id="PF00528">
    <property type="entry name" value="BPD_transp_1"/>
    <property type="match status" value="1"/>
</dbReference>
<sequence>MSAAVTTTPEGRAPSHSSGARGSPRRPRARSSVVRRSQTRAAWLFLAPFLLVTAVFTAIPVLAALGMSLTDLTSRDIRTPLAVEFVGLENFVDVLTDVAFQRSMLNTAMFVLLCVPLNLALGLALALLLNRGIRRLRTFFRAAAYLPVITNIVAAAVIWQYAFAPRGPVNAALENLGTGGLNWLGEPPSAVAAIVMLGVWRNVGTCMVLFLAGLQSIPESVYEAAAVDGASAPRRFWSITLPLLQPTTLLVTVLMTVSFLSIFEEPYLLTAGGPLGSTRSIALWVYEQFGFGNTAASMAGSFILIAFVSVVAVVQFRFLRGKN</sequence>
<evidence type="ECO:0000256" key="3">
    <source>
        <dbReference type="ARBA" id="ARBA00022475"/>
    </source>
</evidence>
<evidence type="ECO:0000313" key="11">
    <source>
        <dbReference type="Proteomes" id="UP000325516"/>
    </source>
</evidence>
<dbReference type="PROSITE" id="PS50928">
    <property type="entry name" value="ABC_TM1"/>
    <property type="match status" value="1"/>
</dbReference>
<evidence type="ECO:0000256" key="4">
    <source>
        <dbReference type="ARBA" id="ARBA00022692"/>
    </source>
</evidence>
<feature type="transmembrane region" description="Helical" evidence="7">
    <location>
        <begin position="243"/>
        <end position="263"/>
    </location>
</feature>
<evidence type="ECO:0000256" key="7">
    <source>
        <dbReference type="RuleBase" id="RU363032"/>
    </source>
</evidence>
<reference evidence="11" key="1">
    <citation type="submission" date="2019-09" db="EMBL/GenBank/DDBJ databases">
        <title>Mumia zhuanghuii sp. nov. isolated from the intestinal contents of plateau pika (Ochotona curzoniae) in the Qinghai-Tibet plateau of China.</title>
        <authorList>
            <person name="Tian Z."/>
        </authorList>
    </citation>
    <scope>NUCLEOTIDE SEQUENCE [LARGE SCALE GENOMIC DNA]</scope>
    <source>
        <strain evidence="11">L-031</strain>
    </source>
</reference>
<evidence type="ECO:0000256" key="1">
    <source>
        <dbReference type="ARBA" id="ARBA00004651"/>
    </source>
</evidence>
<feature type="transmembrane region" description="Helical" evidence="7">
    <location>
        <begin position="108"/>
        <end position="130"/>
    </location>
</feature>
<evidence type="ECO:0000259" key="9">
    <source>
        <dbReference type="PROSITE" id="PS50928"/>
    </source>
</evidence>